<sequence>MQVTPVRLGAKAGAVVAEDVAAAADVMEEVAVAIIR</sequence>
<proteinExistence type="predicted"/>
<keyword evidence="2" id="KW-1185">Reference proteome</keyword>
<organism evidence="1 2">
    <name type="scientific">Pseudomonas cedrina</name>
    <dbReference type="NCBI Taxonomy" id="651740"/>
    <lineage>
        <taxon>Bacteria</taxon>
        <taxon>Pseudomonadati</taxon>
        <taxon>Pseudomonadota</taxon>
        <taxon>Gammaproteobacteria</taxon>
        <taxon>Pseudomonadales</taxon>
        <taxon>Pseudomonadaceae</taxon>
        <taxon>Pseudomonas</taxon>
    </lineage>
</organism>
<name>A0ABY0UQC1_PSECE</name>
<dbReference type="Proteomes" id="UP000199576">
    <property type="component" value="Chromosome I"/>
</dbReference>
<gene>
    <name evidence="1" type="ORF">SAMN04490182_3079</name>
</gene>
<reference evidence="1 2" key="1">
    <citation type="submission" date="2016-10" db="EMBL/GenBank/DDBJ databases">
        <authorList>
            <person name="Varghese N."/>
            <person name="Submissions S."/>
        </authorList>
    </citation>
    <scope>NUCLEOTIDE SEQUENCE [LARGE SCALE GENOMIC DNA]</scope>
    <source>
        <strain evidence="1 2">BS2981</strain>
    </source>
</reference>
<evidence type="ECO:0000313" key="2">
    <source>
        <dbReference type="Proteomes" id="UP000199576"/>
    </source>
</evidence>
<accession>A0ABY0UQC1</accession>
<dbReference type="EMBL" id="LT629753">
    <property type="protein sequence ID" value="SDT03058.1"/>
    <property type="molecule type" value="Genomic_DNA"/>
</dbReference>
<protein>
    <submittedName>
        <fullName evidence="1">Uncharacterized protein</fullName>
    </submittedName>
</protein>
<evidence type="ECO:0000313" key="1">
    <source>
        <dbReference type="EMBL" id="SDT03058.1"/>
    </source>
</evidence>